<dbReference type="Gene3D" id="2.30.130.40">
    <property type="entry name" value="LON domain-like"/>
    <property type="match status" value="1"/>
</dbReference>
<dbReference type="SUPFAM" id="SSF88697">
    <property type="entry name" value="PUA domain-like"/>
    <property type="match status" value="1"/>
</dbReference>
<dbReference type="Pfam" id="PF00004">
    <property type="entry name" value="AAA"/>
    <property type="match status" value="1"/>
</dbReference>
<dbReference type="GO" id="GO:0006515">
    <property type="term" value="P:protein quality control for misfolded or incompletely synthesized proteins"/>
    <property type="evidence" value="ECO:0007669"/>
    <property type="project" value="TreeGrafter"/>
</dbReference>
<comment type="caution">
    <text evidence="2">The sequence shown here is derived from an EMBL/GenBank/DDBJ whole genome shotgun (WGS) entry which is preliminary data.</text>
</comment>
<dbReference type="SMART" id="SM00464">
    <property type="entry name" value="LON"/>
    <property type="match status" value="1"/>
</dbReference>
<evidence type="ECO:0000313" key="3">
    <source>
        <dbReference type="Proteomes" id="UP000250918"/>
    </source>
</evidence>
<feature type="non-terminal residue" evidence="2">
    <location>
        <position position="444"/>
    </location>
</feature>
<dbReference type="InterPro" id="IPR015947">
    <property type="entry name" value="PUA-like_sf"/>
</dbReference>
<dbReference type="Gene3D" id="3.40.50.300">
    <property type="entry name" value="P-loop containing nucleotide triphosphate hydrolases"/>
    <property type="match status" value="1"/>
</dbReference>
<gene>
    <name evidence="2" type="ORF">C3F09_10070</name>
</gene>
<dbReference type="InterPro" id="IPR003959">
    <property type="entry name" value="ATPase_AAA_core"/>
</dbReference>
<organism evidence="2 3">
    <name type="scientific">candidate division GN15 bacterium</name>
    <dbReference type="NCBI Taxonomy" id="2072418"/>
    <lineage>
        <taxon>Bacteria</taxon>
        <taxon>candidate division GN15</taxon>
    </lineage>
</organism>
<dbReference type="PANTHER" id="PTHR43718">
    <property type="entry name" value="LON PROTEASE"/>
    <property type="match status" value="1"/>
</dbReference>
<sequence>MKIRHNSEDIDIRPLLPVIPLRDVVIFPHMIYPLLIGRKLTINALQEAMVQDKQLFLVAQRLPSIDNPKPTDLYEVGIVARVLQVMKMPNGTLKVLVEGLVKAQILSVSRGNQYLSAKLTLLESEVDPADRETMALARSVSEQFAEYVRLNRRIPDEVLVTVAAIDKYSQIADTISAQVLTKIETKQRLLEAPSVNEQFLILSELLREEIEILKLEQKIDGTVRESMQKGHREHYLQQQLKVIREELGQADESPAEVDDLFTRLREGKYPEKVKAKGEEEIKKLARMHPYSAEAGVVRSYVDWLLALPWLTNTQDRTDFTKVKTILDNDHYGLDKPKRRIVEHLAIIRLAGKVKGPILCLVGPPGVGKTSIGRSIAGALDRKFVRMSLGGIHDEAEIRGHRRTYIGAMPGRIVQSLKKAESFNPVFLLDEVDKIGKDFRGDPAS</sequence>
<dbReference type="Proteomes" id="UP000250918">
    <property type="component" value="Unassembled WGS sequence"/>
</dbReference>
<reference evidence="2 3" key="1">
    <citation type="journal article" date="2018" name="ISME J.">
        <title>A methanotrophic archaeon couples anaerobic oxidation of methane to Fe(III) reduction.</title>
        <authorList>
            <person name="Cai C."/>
            <person name="Leu A.O."/>
            <person name="Xie G.J."/>
            <person name="Guo J."/>
            <person name="Feng Y."/>
            <person name="Zhao J.X."/>
            <person name="Tyson G.W."/>
            <person name="Yuan Z."/>
            <person name="Hu S."/>
        </authorList>
    </citation>
    <scope>NUCLEOTIDE SEQUENCE [LARGE SCALE GENOMIC DNA]</scope>
    <source>
        <strain evidence="2">FeB_12</strain>
    </source>
</reference>
<dbReference type="GO" id="GO:0004176">
    <property type="term" value="F:ATP-dependent peptidase activity"/>
    <property type="evidence" value="ECO:0007669"/>
    <property type="project" value="InterPro"/>
</dbReference>
<dbReference type="PROSITE" id="PS51787">
    <property type="entry name" value="LON_N"/>
    <property type="match status" value="1"/>
</dbReference>
<proteinExistence type="predicted"/>
<dbReference type="EMBL" id="PQAP01000165">
    <property type="protein sequence ID" value="PWB69738.1"/>
    <property type="molecule type" value="Genomic_DNA"/>
</dbReference>
<feature type="domain" description="Lon N-terminal" evidence="1">
    <location>
        <begin position="16"/>
        <end position="210"/>
    </location>
</feature>
<evidence type="ECO:0000313" key="2">
    <source>
        <dbReference type="EMBL" id="PWB69738.1"/>
    </source>
</evidence>
<dbReference type="Pfam" id="PF02190">
    <property type="entry name" value="LON_substr_bdg"/>
    <property type="match status" value="1"/>
</dbReference>
<dbReference type="InterPro" id="IPR003111">
    <property type="entry name" value="Lon_prtase_N"/>
</dbReference>
<dbReference type="PANTHER" id="PTHR43718:SF2">
    <property type="entry name" value="LON PROTEASE HOMOLOG, MITOCHONDRIAL"/>
    <property type="match status" value="1"/>
</dbReference>
<dbReference type="GO" id="GO:0016887">
    <property type="term" value="F:ATP hydrolysis activity"/>
    <property type="evidence" value="ECO:0007669"/>
    <property type="project" value="InterPro"/>
</dbReference>
<dbReference type="InterPro" id="IPR027417">
    <property type="entry name" value="P-loop_NTPase"/>
</dbReference>
<evidence type="ECO:0000259" key="1">
    <source>
        <dbReference type="PROSITE" id="PS51787"/>
    </source>
</evidence>
<dbReference type="Gene3D" id="1.20.5.5270">
    <property type="match status" value="1"/>
</dbReference>
<dbReference type="SUPFAM" id="SSF52540">
    <property type="entry name" value="P-loop containing nucleoside triphosphate hydrolases"/>
    <property type="match status" value="1"/>
</dbReference>
<protein>
    <submittedName>
        <fullName evidence="2">Endopeptidase La</fullName>
    </submittedName>
</protein>
<dbReference type="InterPro" id="IPR027065">
    <property type="entry name" value="Lon_Prtase"/>
</dbReference>
<dbReference type="GO" id="GO:0004252">
    <property type="term" value="F:serine-type endopeptidase activity"/>
    <property type="evidence" value="ECO:0007669"/>
    <property type="project" value="InterPro"/>
</dbReference>
<dbReference type="Gene3D" id="1.20.58.1480">
    <property type="match status" value="1"/>
</dbReference>
<dbReference type="InterPro" id="IPR046336">
    <property type="entry name" value="Lon_prtase_N_sf"/>
</dbReference>
<name>A0A855WX22_9BACT</name>
<dbReference type="GO" id="GO:0005524">
    <property type="term" value="F:ATP binding"/>
    <property type="evidence" value="ECO:0007669"/>
    <property type="project" value="InterPro"/>
</dbReference>
<dbReference type="AlphaFoldDB" id="A0A855WX22"/>
<accession>A0A855WX22</accession>